<evidence type="ECO:0000256" key="1">
    <source>
        <dbReference type="SAM" id="MobiDB-lite"/>
    </source>
</evidence>
<reference evidence="2 3" key="1">
    <citation type="submission" date="2018-11" db="EMBL/GenBank/DDBJ databases">
        <authorList>
            <consortium name="Pathogen Informatics"/>
        </authorList>
    </citation>
    <scope>NUCLEOTIDE SEQUENCE [LARGE SCALE GENOMIC DNA]</scope>
</reference>
<sequence length="537" mass="60788">MLDSNCTYDLELKDPIGKLTGQKRCQSVLRPISWVLDGLPPNTAVWEKIVEKSAEVRQALTTKRATLEASRKAELEARKRAEEAMEEDDEGQQEKAPDPILEAARAAAEAERNKPTPVDPLPIFVFQLKDDVPKLVKQDLLDPAMEPMTDSQAAPTADDTTEAPPDLPASNVHFDPMPAPGPEVDYVLNMIRQFEAEWGKTTEFLGKTTSAYGYRAMFSDLDIGGKSYDDLYKEISVAIQKPLQRPAKESSQDELDEKADAEAEAFAEGGLEDYKPAGEEGGEEEEAEEEEEAKEEAEEGEEEEEEMQPVSPIDAAIVVLAVLFTDLDWLKEEDPSKGPTRQLGRTSYFCPVALKEFQIMKPGDPELVAEYLGKAYYFGTEEDRAKFLLEPKKYVDTGIQRPIKAIRAHLQDDEELPRESLDLLLKKFWTTEPYMSIGIILEGFPRNGEDVTYMQESNLFPDLCIAFTAEAEEIVPRLLPERLVKWKIKQARIEANKRIEIEWKKAKRVKLYEARKKQIMTELAVKRKAKLVSHLRY</sequence>
<feature type="region of interest" description="Disordered" evidence="1">
    <location>
        <begin position="268"/>
        <end position="311"/>
    </location>
</feature>
<dbReference type="OrthoDB" id="439792at2759"/>
<accession>A0A3P6TC48</accession>
<dbReference type="AlphaFoldDB" id="A0A3P6TC48"/>
<organism evidence="2 3">
    <name type="scientific">Dibothriocephalus latus</name>
    <name type="common">Fish tapeworm</name>
    <name type="synonym">Diphyllobothrium latum</name>
    <dbReference type="NCBI Taxonomy" id="60516"/>
    <lineage>
        <taxon>Eukaryota</taxon>
        <taxon>Metazoa</taxon>
        <taxon>Spiralia</taxon>
        <taxon>Lophotrochozoa</taxon>
        <taxon>Platyhelminthes</taxon>
        <taxon>Cestoda</taxon>
        <taxon>Eucestoda</taxon>
        <taxon>Diphyllobothriidea</taxon>
        <taxon>Diphyllobothriidae</taxon>
        <taxon>Dibothriocephalus</taxon>
    </lineage>
</organism>
<dbReference type="Gene3D" id="3.40.50.300">
    <property type="entry name" value="P-loop containing nucleotide triphosphate hydrolases"/>
    <property type="match status" value="1"/>
</dbReference>
<protein>
    <submittedName>
        <fullName evidence="2">Uncharacterized protein</fullName>
    </submittedName>
</protein>
<dbReference type="InterPro" id="IPR027417">
    <property type="entry name" value="P-loop_NTPase"/>
</dbReference>
<dbReference type="Proteomes" id="UP000281553">
    <property type="component" value="Unassembled WGS sequence"/>
</dbReference>
<proteinExistence type="predicted"/>
<feature type="region of interest" description="Disordered" evidence="1">
    <location>
        <begin position="68"/>
        <end position="98"/>
    </location>
</feature>
<feature type="compositionally biased region" description="Low complexity" evidence="1">
    <location>
        <begin position="153"/>
        <end position="164"/>
    </location>
</feature>
<feature type="region of interest" description="Disordered" evidence="1">
    <location>
        <begin position="146"/>
        <end position="173"/>
    </location>
</feature>
<feature type="compositionally biased region" description="Basic and acidic residues" evidence="1">
    <location>
        <begin position="68"/>
        <end position="83"/>
    </location>
</feature>
<keyword evidence="3" id="KW-1185">Reference proteome</keyword>
<feature type="compositionally biased region" description="Acidic residues" evidence="1">
    <location>
        <begin position="280"/>
        <end position="307"/>
    </location>
</feature>
<gene>
    <name evidence="2" type="ORF">DILT_LOCUS2802</name>
</gene>
<evidence type="ECO:0000313" key="3">
    <source>
        <dbReference type="Proteomes" id="UP000281553"/>
    </source>
</evidence>
<name>A0A3P6TC48_DIBLA</name>
<evidence type="ECO:0000313" key="2">
    <source>
        <dbReference type="EMBL" id="VDK76840.1"/>
    </source>
</evidence>
<dbReference type="EMBL" id="UYRU01042642">
    <property type="protein sequence ID" value="VDK76840.1"/>
    <property type="molecule type" value="Genomic_DNA"/>
</dbReference>